<feature type="region of interest" description="Disordered" evidence="1">
    <location>
        <begin position="412"/>
        <end position="441"/>
    </location>
</feature>
<feature type="compositionally biased region" description="Basic and acidic residues" evidence="1">
    <location>
        <begin position="194"/>
        <end position="221"/>
    </location>
</feature>
<sequence length="1070" mass="114136">MQQGLKADELGFLVGKPINLTDLHDELTEINEELSEIKDVLLKDKTVELGQDTIDKLIGGLASENNKSASKQTEKISVPASHLSSGATGSTTVNNSEVTNNHSSGLDKTEHKKTVASPFRISNPKGANGPKNTVVNIPKSRESKVTVVAQVYPSLNSSGNNRNRQRDRFASPNHRTSNEETTDLNGNKQSGRLSGDHRQVNSNRNKDPRISEPNPRDKKLSSAENQKPSQLRASNGRFVSKNEADSVNLNIKSIGNKISDAVSGIGSGNDQADPSVQAMGEIKGVLTPVGRGFGKIFGGGTNGLSRGQDRWYRRFWKKDADKAHRDEVANKAEQKLLSKIERKKAPEAASRNGLLASLLLGFMGVLTTLLLKGFQTLVSPLKFLGIFFAPLLKVLQGLLRLIGLKSLGDRLGSPAARQRHRGRSHTGGRSGEASPRNGAGGAAAKTGKALLKRLPIVGALMSAGFLAKDLSDIAESDASKRLKTNRVGSAIGSTAGGIGGAFGGAAAGAAIGSVIPLVGTVAGGIVGAVLGGIGGDKVGGMLGDKFGDWVNELRDSGFIDRMSHTWSVGVNAMGIMWRDFTSLAASVWNGVVQGFKGGWEAVNGYVQTMWQGVSSSFNSTTEFLKSSWTVATSLVGGTLNTVWINLGELASSLAGSIKVHTGLDLSKSFSELKSTVGGWVDGLKSNIGEVTNSIKTSVSNLFSDTYIGNVLNQAQEMTDTSSQRSSTTKEQNANQTAVLNALLKAGFSKNQAIALTAEVGRENDYNSKHLYGYHKDEANGAVNMGMISWQGDRAKRLQAHMEKKGLIKNGKMVQSQAALDAQAEFMKYEIDNDSRYSKTKKVFTNNPNADPEAYAKTIGTDYIRWAYGQDVLSSGKAFDWKRHDQKRKGYKEKALSKTNVSIPYRVGMGPMSSNEPVGIVEHKGASIPNISANEGSTAKISGLDVMQSSTATSISNQPNDKPNTESNSIESLMQTFNNFDAMANVKQAVITMLKNSSDVKSVGVHGPRTTPAVPAIKIASAPSISDEPKISMPLVNVSAQDSNKALDDVSRDVSDRRIAHIVTGGYSSIY</sequence>
<dbReference type="AlphaFoldDB" id="A0A2N0WIA4"/>
<dbReference type="Pfam" id="PF18013">
    <property type="entry name" value="Phage_lysozyme2"/>
    <property type="match status" value="1"/>
</dbReference>
<dbReference type="Gene3D" id="1.10.530.10">
    <property type="match status" value="1"/>
</dbReference>
<reference evidence="3 4" key="1">
    <citation type="submission" date="2017-12" db="EMBL/GenBank/DDBJ databases">
        <title>Draft Genome sequences of multiple microbial strains isolated from spacecraft associated surfaces.</title>
        <authorList>
            <person name="Seuylemezian A."/>
            <person name="Vaishampayan P."/>
            <person name="Venkateswaran K."/>
        </authorList>
    </citation>
    <scope>NUCLEOTIDE SEQUENCE [LARGE SCALE GENOMIC DNA]</scope>
    <source>
        <strain evidence="3 4">2P01AA</strain>
    </source>
</reference>
<evidence type="ECO:0000313" key="3">
    <source>
        <dbReference type="EMBL" id="PKF35545.1"/>
    </source>
</evidence>
<dbReference type="Proteomes" id="UP000233553">
    <property type="component" value="Unassembled WGS sequence"/>
</dbReference>
<proteinExistence type="predicted"/>
<dbReference type="InterPro" id="IPR041219">
    <property type="entry name" value="Phage_lysozyme2"/>
</dbReference>
<feature type="compositionally biased region" description="Low complexity" evidence="1">
    <location>
        <begin position="88"/>
        <end position="104"/>
    </location>
</feature>
<evidence type="ECO:0000256" key="1">
    <source>
        <dbReference type="SAM" id="MobiDB-lite"/>
    </source>
</evidence>
<feature type="compositionally biased region" description="Polar residues" evidence="1">
    <location>
        <begin position="153"/>
        <end position="162"/>
    </location>
</feature>
<dbReference type="RefSeq" id="WP_101235766.1">
    <property type="nucleotide sequence ID" value="NZ_PISJ01000005.1"/>
</dbReference>
<feature type="compositionally biased region" description="Polar residues" evidence="1">
    <location>
        <begin position="222"/>
        <end position="233"/>
    </location>
</feature>
<evidence type="ECO:0000259" key="2">
    <source>
        <dbReference type="Pfam" id="PF18013"/>
    </source>
</evidence>
<gene>
    <name evidence="3" type="ORF">CW311_04445</name>
</gene>
<feature type="region of interest" description="Disordered" evidence="1">
    <location>
        <begin position="152"/>
        <end position="238"/>
    </location>
</feature>
<organism evidence="3 4">
    <name type="scientific">Acinetobacter proteolyticus</name>
    <dbReference type="NCBI Taxonomy" id="1776741"/>
    <lineage>
        <taxon>Bacteria</taxon>
        <taxon>Pseudomonadati</taxon>
        <taxon>Pseudomonadota</taxon>
        <taxon>Gammaproteobacteria</taxon>
        <taxon>Moraxellales</taxon>
        <taxon>Moraxellaceae</taxon>
        <taxon>Acinetobacter</taxon>
    </lineage>
</organism>
<accession>A0A2N0WIA4</accession>
<protein>
    <recommendedName>
        <fullName evidence="2">Phage tail lysozyme domain-containing protein</fullName>
    </recommendedName>
</protein>
<feature type="region of interest" description="Disordered" evidence="1">
    <location>
        <begin position="65"/>
        <end position="139"/>
    </location>
</feature>
<feature type="domain" description="Phage tail lysozyme" evidence="2">
    <location>
        <begin position="734"/>
        <end position="882"/>
    </location>
</feature>
<feature type="compositionally biased region" description="Basic residues" evidence="1">
    <location>
        <begin position="417"/>
        <end position="426"/>
    </location>
</feature>
<dbReference type="EMBL" id="PISJ01000005">
    <property type="protein sequence ID" value="PKF35545.1"/>
    <property type="molecule type" value="Genomic_DNA"/>
</dbReference>
<feature type="compositionally biased region" description="Polar residues" evidence="1">
    <location>
        <begin position="183"/>
        <end position="192"/>
    </location>
</feature>
<comment type="caution">
    <text evidence="3">The sequence shown here is derived from an EMBL/GenBank/DDBJ whole genome shotgun (WGS) entry which is preliminary data.</text>
</comment>
<name>A0A2N0WIA4_9GAMM</name>
<evidence type="ECO:0000313" key="4">
    <source>
        <dbReference type="Proteomes" id="UP000233553"/>
    </source>
</evidence>